<accession>A0A9P7VNR2</accession>
<protein>
    <submittedName>
        <fullName evidence="2">Uncharacterized protein</fullName>
    </submittedName>
</protein>
<dbReference type="AlphaFoldDB" id="A0A9P7VNR2"/>
<comment type="caution">
    <text evidence="2">The sequence shown here is derived from an EMBL/GenBank/DDBJ whole genome shotgun (WGS) entry which is preliminary data.</text>
</comment>
<organism evidence="2 3">
    <name type="scientific">Guyanagaster necrorhizus</name>
    <dbReference type="NCBI Taxonomy" id="856835"/>
    <lineage>
        <taxon>Eukaryota</taxon>
        <taxon>Fungi</taxon>
        <taxon>Dikarya</taxon>
        <taxon>Basidiomycota</taxon>
        <taxon>Agaricomycotina</taxon>
        <taxon>Agaricomycetes</taxon>
        <taxon>Agaricomycetidae</taxon>
        <taxon>Agaricales</taxon>
        <taxon>Marasmiineae</taxon>
        <taxon>Physalacriaceae</taxon>
        <taxon>Guyanagaster</taxon>
    </lineage>
</organism>
<evidence type="ECO:0000313" key="2">
    <source>
        <dbReference type="EMBL" id="KAG7444114.1"/>
    </source>
</evidence>
<dbReference type="EMBL" id="MU250541">
    <property type="protein sequence ID" value="KAG7444114.1"/>
    <property type="molecule type" value="Genomic_DNA"/>
</dbReference>
<dbReference type="Proteomes" id="UP000812287">
    <property type="component" value="Unassembled WGS sequence"/>
</dbReference>
<reference evidence="2" key="1">
    <citation type="submission" date="2020-11" db="EMBL/GenBank/DDBJ databases">
        <title>Adaptations for nitrogen fixation in a non-lichenized fungal sporocarp promotes dispersal by wood-feeding termites.</title>
        <authorList>
            <consortium name="DOE Joint Genome Institute"/>
            <person name="Koch R.A."/>
            <person name="Yoon G."/>
            <person name="Arayal U."/>
            <person name="Lail K."/>
            <person name="Amirebrahimi M."/>
            <person name="Labutti K."/>
            <person name="Lipzen A."/>
            <person name="Riley R."/>
            <person name="Barry K."/>
            <person name="Henrissat B."/>
            <person name="Grigoriev I.V."/>
            <person name="Herr J.R."/>
            <person name="Aime M.C."/>
        </authorList>
    </citation>
    <scope>NUCLEOTIDE SEQUENCE</scope>
    <source>
        <strain evidence="2">MCA 3950</strain>
    </source>
</reference>
<feature type="compositionally biased region" description="Polar residues" evidence="1">
    <location>
        <begin position="28"/>
        <end position="43"/>
    </location>
</feature>
<name>A0A9P7VNR2_9AGAR</name>
<dbReference type="RefSeq" id="XP_043037614.1">
    <property type="nucleotide sequence ID" value="XM_043177433.1"/>
</dbReference>
<evidence type="ECO:0000256" key="1">
    <source>
        <dbReference type="SAM" id="MobiDB-lite"/>
    </source>
</evidence>
<gene>
    <name evidence="2" type="ORF">BT62DRAFT_1008318</name>
</gene>
<feature type="region of interest" description="Disordered" evidence="1">
    <location>
        <begin position="22"/>
        <end position="146"/>
    </location>
</feature>
<dbReference type="GeneID" id="66099720"/>
<sequence length="146" mass="15879">MGGLEEVTSTLATRIHRLQFSIRPVRRPSSSNGGRNARRQTVMSEPESETEESCPPNTPQDVAAARGQFRKERRSNTPESLQVQHNLAAHNDSGLVSWSKIPTKGDSDSEAEETSTSPQDVPMPTHSLPSPLSNDDIITMPSTTAS</sequence>
<evidence type="ECO:0000313" key="3">
    <source>
        <dbReference type="Proteomes" id="UP000812287"/>
    </source>
</evidence>
<proteinExistence type="predicted"/>
<keyword evidence="3" id="KW-1185">Reference proteome</keyword>